<dbReference type="EMBL" id="ML208853">
    <property type="protein sequence ID" value="TFK59977.1"/>
    <property type="molecule type" value="Genomic_DNA"/>
</dbReference>
<sequence length="307" mass="34544">TPTLILDSENRITTILVGAPEDSSWDSVISRCEEVMIRVRDSGLKADVFTRDHQQHRRGNFVAVPLGISHGGGRAEPGNFYHPPKRLEIVEPLIQDPDMTRLAGFQSSALSYYAPKLYANLSRHMRALHHKKDLKKNFHNSVFSGATFNLGPKTESFEHTDSNNVAYGLCALTALGEFDPNKGGHLILYDLKTFIRFPRGSVILLLSSVLRHGNTPIGPNENRMSLSQYCAGGIFQWLRYGFKTSTQLMGSASGRKIKNSVDKTHDERVTESLALFSTLDSLESDRNDIISNWRKVRRHSRRLFSFV</sequence>
<organism evidence="1 2">
    <name type="scientific">Pluteus cervinus</name>
    <dbReference type="NCBI Taxonomy" id="181527"/>
    <lineage>
        <taxon>Eukaryota</taxon>
        <taxon>Fungi</taxon>
        <taxon>Dikarya</taxon>
        <taxon>Basidiomycota</taxon>
        <taxon>Agaricomycotina</taxon>
        <taxon>Agaricomycetes</taxon>
        <taxon>Agaricomycetidae</taxon>
        <taxon>Agaricales</taxon>
        <taxon>Pluteineae</taxon>
        <taxon>Pluteaceae</taxon>
        <taxon>Pluteus</taxon>
    </lineage>
</organism>
<proteinExistence type="predicted"/>
<evidence type="ECO:0000313" key="2">
    <source>
        <dbReference type="Proteomes" id="UP000308600"/>
    </source>
</evidence>
<gene>
    <name evidence="1" type="ORF">BDN72DRAFT_779999</name>
</gene>
<protein>
    <submittedName>
        <fullName evidence="1">Uncharacterized protein</fullName>
    </submittedName>
</protein>
<keyword evidence="2" id="KW-1185">Reference proteome</keyword>
<feature type="non-terminal residue" evidence="1">
    <location>
        <position position="1"/>
    </location>
</feature>
<dbReference type="Proteomes" id="UP000308600">
    <property type="component" value="Unassembled WGS sequence"/>
</dbReference>
<accession>A0ACD3A565</accession>
<reference evidence="1 2" key="1">
    <citation type="journal article" date="2019" name="Nat. Ecol. Evol.">
        <title>Megaphylogeny resolves global patterns of mushroom evolution.</title>
        <authorList>
            <person name="Varga T."/>
            <person name="Krizsan K."/>
            <person name="Foldi C."/>
            <person name="Dima B."/>
            <person name="Sanchez-Garcia M."/>
            <person name="Sanchez-Ramirez S."/>
            <person name="Szollosi G.J."/>
            <person name="Szarkandi J.G."/>
            <person name="Papp V."/>
            <person name="Albert L."/>
            <person name="Andreopoulos W."/>
            <person name="Angelini C."/>
            <person name="Antonin V."/>
            <person name="Barry K.W."/>
            <person name="Bougher N.L."/>
            <person name="Buchanan P."/>
            <person name="Buyck B."/>
            <person name="Bense V."/>
            <person name="Catcheside P."/>
            <person name="Chovatia M."/>
            <person name="Cooper J."/>
            <person name="Damon W."/>
            <person name="Desjardin D."/>
            <person name="Finy P."/>
            <person name="Geml J."/>
            <person name="Haridas S."/>
            <person name="Hughes K."/>
            <person name="Justo A."/>
            <person name="Karasinski D."/>
            <person name="Kautmanova I."/>
            <person name="Kiss B."/>
            <person name="Kocsube S."/>
            <person name="Kotiranta H."/>
            <person name="LaButti K.M."/>
            <person name="Lechner B.E."/>
            <person name="Liimatainen K."/>
            <person name="Lipzen A."/>
            <person name="Lukacs Z."/>
            <person name="Mihaltcheva S."/>
            <person name="Morgado L.N."/>
            <person name="Niskanen T."/>
            <person name="Noordeloos M.E."/>
            <person name="Ohm R.A."/>
            <person name="Ortiz-Santana B."/>
            <person name="Ovrebo C."/>
            <person name="Racz N."/>
            <person name="Riley R."/>
            <person name="Savchenko A."/>
            <person name="Shiryaev A."/>
            <person name="Soop K."/>
            <person name="Spirin V."/>
            <person name="Szebenyi C."/>
            <person name="Tomsovsky M."/>
            <person name="Tulloss R.E."/>
            <person name="Uehling J."/>
            <person name="Grigoriev I.V."/>
            <person name="Vagvolgyi C."/>
            <person name="Papp T."/>
            <person name="Martin F.M."/>
            <person name="Miettinen O."/>
            <person name="Hibbett D.S."/>
            <person name="Nagy L.G."/>
        </authorList>
    </citation>
    <scope>NUCLEOTIDE SEQUENCE [LARGE SCALE GENOMIC DNA]</scope>
    <source>
        <strain evidence="1 2">NL-1719</strain>
    </source>
</reference>
<name>A0ACD3A565_9AGAR</name>
<evidence type="ECO:0000313" key="1">
    <source>
        <dbReference type="EMBL" id="TFK59977.1"/>
    </source>
</evidence>